<accession>A0A4S8KI69</accession>
<evidence type="ECO:0000313" key="1">
    <source>
        <dbReference type="EMBL" id="THU75090.1"/>
    </source>
</evidence>
<name>A0A4S8KI69_DENBC</name>
<evidence type="ECO:0000313" key="2">
    <source>
        <dbReference type="Proteomes" id="UP000297245"/>
    </source>
</evidence>
<dbReference type="AlphaFoldDB" id="A0A4S8KI69"/>
<protein>
    <submittedName>
        <fullName evidence="1">Uncharacterized protein</fullName>
    </submittedName>
</protein>
<sequence length="70" mass="7903">MNELFFTAKFNAIMADQQGPINGSYRPSSQEVINDLLVQNPRLELLRRWAHLQALASSLARKLAQTCTSK</sequence>
<gene>
    <name evidence="1" type="ORF">K435DRAFT_881669</name>
</gene>
<dbReference type="EMBL" id="ML182966">
    <property type="protein sequence ID" value="THU75090.1"/>
    <property type="molecule type" value="Genomic_DNA"/>
</dbReference>
<keyword evidence="2" id="KW-1185">Reference proteome</keyword>
<dbReference type="Proteomes" id="UP000297245">
    <property type="component" value="Unassembled WGS sequence"/>
</dbReference>
<organism evidence="1 2">
    <name type="scientific">Dendrothele bispora (strain CBS 962.96)</name>
    <dbReference type="NCBI Taxonomy" id="1314807"/>
    <lineage>
        <taxon>Eukaryota</taxon>
        <taxon>Fungi</taxon>
        <taxon>Dikarya</taxon>
        <taxon>Basidiomycota</taxon>
        <taxon>Agaricomycotina</taxon>
        <taxon>Agaricomycetes</taxon>
        <taxon>Agaricomycetidae</taxon>
        <taxon>Agaricales</taxon>
        <taxon>Agaricales incertae sedis</taxon>
        <taxon>Dendrothele</taxon>
    </lineage>
</organism>
<proteinExistence type="predicted"/>
<reference evidence="1 2" key="1">
    <citation type="journal article" date="2019" name="Nat. Ecol. Evol.">
        <title>Megaphylogeny resolves global patterns of mushroom evolution.</title>
        <authorList>
            <person name="Varga T."/>
            <person name="Krizsan K."/>
            <person name="Foldi C."/>
            <person name="Dima B."/>
            <person name="Sanchez-Garcia M."/>
            <person name="Sanchez-Ramirez S."/>
            <person name="Szollosi G.J."/>
            <person name="Szarkandi J.G."/>
            <person name="Papp V."/>
            <person name="Albert L."/>
            <person name="Andreopoulos W."/>
            <person name="Angelini C."/>
            <person name="Antonin V."/>
            <person name="Barry K.W."/>
            <person name="Bougher N.L."/>
            <person name="Buchanan P."/>
            <person name="Buyck B."/>
            <person name="Bense V."/>
            <person name="Catcheside P."/>
            <person name="Chovatia M."/>
            <person name="Cooper J."/>
            <person name="Damon W."/>
            <person name="Desjardin D."/>
            <person name="Finy P."/>
            <person name="Geml J."/>
            <person name="Haridas S."/>
            <person name="Hughes K."/>
            <person name="Justo A."/>
            <person name="Karasinski D."/>
            <person name="Kautmanova I."/>
            <person name="Kiss B."/>
            <person name="Kocsube S."/>
            <person name="Kotiranta H."/>
            <person name="LaButti K.M."/>
            <person name="Lechner B.E."/>
            <person name="Liimatainen K."/>
            <person name="Lipzen A."/>
            <person name="Lukacs Z."/>
            <person name="Mihaltcheva S."/>
            <person name="Morgado L.N."/>
            <person name="Niskanen T."/>
            <person name="Noordeloos M.E."/>
            <person name="Ohm R.A."/>
            <person name="Ortiz-Santana B."/>
            <person name="Ovrebo C."/>
            <person name="Racz N."/>
            <person name="Riley R."/>
            <person name="Savchenko A."/>
            <person name="Shiryaev A."/>
            <person name="Soop K."/>
            <person name="Spirin V."/>
            <person name="Szebenyi C."/>
            <person name="Tomsovsky M."/>
            <person name="Tulloss R.E."/>
            <person name="Uehling J."/>
            <person name="Grigoriev I.V."/>
            <person name="Vagvolgyi C."/>
            <person name="Papp T."/>
            <person name="Martin F.M."/>
            <person name="Miettinen O."/>
            <person name="Hibbett D.S."/>
            <person name="Nagy L.G."/>
        </authorList>
    </citation>
    <scope>NUCLEOTIDE SEQUENCE [LARGE SCALE GENOMIC DNA]</scope>
    <source>
        <strain evidence="1 2">CBS 962.96</strain>
    </source>
</reference>